<dbReference type="EMBL" id="LAZR01068758">
    <property type="protein sequence ID" value="KKK49040.1"/>
    <property type="molecule type" value="Genomic_DNA"/>
</dbReference>
<dbReference type="AlphaFoldDB" id="A0A0F8WLE2"/>
<comment type="caution">
    <text evidence="2">The sequence shown here is derived from an EMBL/GenBank/DDBJ whole genome shotgun (WGS) entry which is preliminary data.</text>
</comment>
<feature type="domain" description="PilZ" evidence="1">
    <location>
        <begin position="4"/>
        <end position="93"/>
    </location>
</feature>
<gene>
    <name evidence="2" type="ORF">LCGC14_3139070</name>
</gene>
<dbReference type="InterPro" id="IPR009875">
    <property type="entry name" value="PilZ_domain"/>
</dbReference>
<name>A0A0F8WLE2_9ZZZZ</name>
<sequence>MQIDKRSHKRVKGAGVVYYSDAYPQKNLDKYEGQVVDISPGGICISTQYEFERGSKVRFYITEHYTGIFTGIVKRCIKSSDDKYNIGLEVPFSNDSNTH</sequence>
<evidence type="ECO:0000313" key="2">
    <source>
        <dbReference type="EMBL" id="KKK49040.1"/>
    </source>
</evidence>
<dbReference type="GO" id="GO:0035438">
    <property type="term" value="F:cyclic-di-GMP binding"/>
    <property type="evidence" value="ECO:0007669"/>
    <property type="project" value="InterPro"/>
</dbReference>
<proteinExistence type="predicted"/>
<protein>
    <recommendedName>
        <fullName evidence="1">PilZ domain-containing protein</fullName>
    </recommendedName>
</protein>
<organism evidence="2">
    <name type="scientific">marine sediment metagenome</name>
    <dbReference type="NCBI Taxonomy" id="412755"/>
    <lineage>
        <taxon>unclassified sequences</taxon>
        <taxon>metagenomes</taxon>
        <taxon>ecological metagenomes</taxon>
    </lineage>
</organism>
<dbReference type="Pfam" id="PF07238">
    <property type="entry name" value="PilZ"/>
    <property type="match status" value="1"/>
</dbReference>
<dbReference type="Gene3D" id="2.40.10.220">
    <property type="entry name" value="predicted glycosyltransferase like domains"/>
    <property type="match status" value="1"/>
</dbReference>
<accession>A0A0F8WLE2</accession>
<evidence type="ECO:0000259" key="1">
    <source>
        <dbReference type="Pfam" id="PF07238"/>
    </source>
</evidence>
<reference evidence="2" key="1">
    <citation type="journal article" date="2015" name="Nature">
        <title>Complex archaea that bridge the gap between prokaryotes and eukaryotes.</title>
        <authorList>
            <person name="Spang A."/>
            <person name="Saw J.H."/>
            <person name="Jorgensen S.L."/>
            <person name="Zaremba-Niedzwiedzka K."/>
            <person name="Martijn J."/>
            <person name="Lind A.E."/>
            <person name="van Eijk R."/>
            <person name="Schleper C."/>
            <person name="Guy L."/>
            <person name="Ettema T.J."/>
        </authorList>
    </citation>
    <scope>NUCLEOTIDE SEQUENCE</scope>
</reference>